<accession>A0A379MUB0</accession>
<keyword evidence="3 7" id="KW-0963">Cytoplasm</keyword>
<evidence type="ECO:0000313" key="9">
    <source>
        <dbReference type="EMBL" id="SUE34500.1"/>
    </source>
</evidence>
<dbReference type="EMBL" id="UGVL01000001">
    <property type="protein sequence ID" value="SUE34500.1"/>
    <property type="molecule type" value="Genomic_DNA"/>
</dbReference>
<dbReference type="Gene3D" id="3.40.1210.10">
    <property type="entry name" value="Survival protein SurE-like phosphatase/nucleotidase"/>
    <property type="match status" value="1"/>
</dbReference>
<evidence type="ECO:0000256" key="6">
    <source>
        <dbReference type="ARBA" id="ARBA00022801"/>
    </source>
</evidence>
<comment type="similarity">
    <text evidence="2 7">Belongs to the SurE nucleotidase family.</text>
</comment>
<dbReference type="Pfam" id="PF01975">
    <property type="entry name" value="SurE"/>
    <property type="match status" value="1"/>
</dbReference>
<keyword evidence="4 7" id="KW-0479">Metal-binding</keyword>
<dbReference type="GO" id="GO:0008254">
    <property type="term" value="F:3'-nucleotidase activity"/>
    <property type="evidence" value="ECO:0007669"/>
    <property type="project" value="TreeGrafter"/>
</dbReference>
<dbReference type="STRING" id="880526.GCA_000427365_02093"/>
<dbReference type="SUPFAM" id="SSF64167">
    <property type="entry name" value="SurE-like"/>
    <property type="match status" value="1"/>
</dbReference>
<evidence type="ECO:0000259" key="8">
    <source>
        <dbReference type="Pfam" id="PF01975"/>
    </source>
</evidence>
<comment type="cofactor">
    <cofactor evidence="7">
        <name>a divalent metal cation</name>
        <dbReference type="ChEBI" id="CHEBI:60240"/>
    </cofactor>
    <text evidence="7">Binds 1 divalent metal cation per subunit.</text>
</comment>
<dbReference type="PANTHER" id="PTHR30457:SF12">
    <property type="entry name" value="5'_3'-NUCLEOTIDASE SURE"/>
    <property type="match status" value="1"/>
</dbReference>
<gene>
    <name evidence="7 9" type="primary">surE</name>
    <name evidence="9" type="ORF">NCTC11190_01725</name>
</gene>
<dbReference type="InterPro" id="IPR030048">
    <property type="entry name" value="SurE"/>
</dbReference>
<evidence type="ECO:0000256" key="2">
    <source>
        <dbReference type="ARBA" id="ARBA00011062"/>
    </source>
</evidence>
<reference evidence="9 10" key="1">
    <citation type="submission" date="2018-06" db="EMBL/GenBank/DDBJ databases">
        <authorList>
            <consortium name="Pathogen Informatics"/>
            <person name="Doyle S."/>
        </authorList>
    </citation>
    <scope>NUCLEOTIDE SEQUENCE [LARGE SCALE GENOMIC DNA]</scope>
    <source>
        <strain evidence="9 10">NCTC11190</strain>
    </source>
</reference>
<dbReference type="OrthoDB" id="9780815at2"/>
<sequence>MATSGKPLIFVTNDDGVQAAGIAALIKLAAEFGDVVAVAPNESYSGMSHSITMHRPLFVSAVSRQPGQEVYSCTGTPVDCVKIGFDEILGSRLPDLVLSGINHGSNANISVIYSGTMGAATEAALYGIPSIGFSLTDHSPTADFTASVHYARRIIAQVLELPAERLAGLCLNVNIPDLPQDEIRGIRICRQTRGNWREDFVHRTDPNNRDYYWMSGRFYNFEHDAEESDEWALRHGYVAVVPVQMDLTDYERLDLLRGHMER</sequence>
<dbReference type="GO" id="GO:0046872">
    <property type="term" value="F:metal ion binding"/>
    <property type="evidence" value="ECO:0007669"/>
    <property type="project" value="UniProtKB-UniRule"/>
</dbReference>
<dbReference type="GO" id="GO:0005737">
    <property type="term" value="C:cytoplasm"/>
    <property type="evidence" value="ECO:0007669"/>
    <property type="project" value="UniProtKB-SubCell"/>
</dbReference>
<feature type="binding site" evidence="7">
    <location>
        <position position="15"/>
    </location>
    <ligand>
        <name>a divalent metal cation</name>
        <dbReference type="ChEBI" id="CHEBI:60240"/>
    </ligand>
</feature>
<evidence type="ECO:0000256" key="4">
    <source>
        <dbReference type="ARBA" id="ARBA00022723"/>
    </source>
</evidence>
<dbReference type="EC" id="3.1.3.5" evidence="7"/>
<dbReference type="GO" id="GO:0008253">
    <property type="term" value="F:5'-nucleotidase activity"/>
    <property type="evidence" value="ECO:0007669"/>
    <property type="project" value="UniProtKB-UniRule"/>
</dbReference>
<evidence type="ECO:0000256" key="5">
    <source>
        <dbReference type="ARBA" id="ARBA00022741"/>
    </source>
</evidence>
<dbReference type="GO" id="GO:0000166">
    <property type="term" value="F:nucleotide binding"/>
    <property type="evidence" value="ECO:0007669"/>
    <property type="project" value="UniProtKB-KW"/>
</dbReference>
<dbReference type="Proteomes" id="UP000255233">
    <property type="component" value="Unassembled WGS sequence"/>
</dbReference>
<evidence type="ECO:0000256" key="7">
    <source>
        <dbReference type="HAMAP-Rule" id="MF_00060"/>
    </source>
</evidence>
<evidence type="ECO:0000256" key="3">
    <source>
        <dbReference type="ARBA" id="ARBA00022490"/>
    </source>
</evidence>
<dbReference type="NCBIfam" id="TIGR00087">
    <property type="entry name" value="surE"/>
    <property type="match status" value="1"/>
</dbReference>
<keyword evidence="10" id="KW-1185">Reference proteome</keyword>
<feature type="binding site" evidence="7">
    <location>
        <position position="102"/>
    </location>
    <ligand>
        <name>a divalent metal cation</name>
        <dbReference type="ChEBI" id="CHEBI:60240"/>
    </ligand>
</feature>
<dbReference type="NCBIfam" id="NF001490">
    <property type="entry name" value="PRK00346.1-4"/>
    <property type="match status" value="1"/>
</dbReference>
<dbReference type="InterPro" id="IPR036523">
    <property type="entry name" value="SurE-like_sf"/>
</dbReference>
<dbReference type="AlphaFoldDB" id="A0A379MUB0"/>
<dbReference type="InterPro" id="IPR002828">
    <property type="entry name" value="SurE-like_Pase/nucleotidase"/>
</dbReference>
<proteinExistence type="inferred from homology"/>
<comment type="subcellular location">
    <subcellularLocation>
        <location evidence="7">Cytoplasm</location>
    </subcellularLocation>
</comment>
<dbReference type="NCBIfam" id="NF001492">
    <property type="entry name" value="PRK00346.2-2"/>
    <property type="match status" value="1"/>
</dbReference>
<dbReference type="RefSeq" id="WP_027291642.1">
    <property type="nucleotide sequence ID" value="NZ_CALVFX010000001.1"/>
</dbReference>
<keyword evidence="5 7" id="KW-0547">Nucleotide-binding</keyword>
<feature type="binding site" evidence="7">
    <location>
        <position position="45"/>
    </location>
    <ligand>
        <name>a divalent metal cation</name>
        <dbReference type="ChEBI" id="CHEBI:60240"/>
    </ligand>
</feature>
<comment type="function">
    <text evidence="7">Nucleotidase that shows phosphatase activity on nucleoside 5'-monophosphates.</text>
</comment>
<keyword evidence="6 7" id="KW-0378">Hydrolase</keyword>
<protein>
    <recommendedName>
        <fullName evidence="7">5'-nucleotidase SurE</fullName>
        <ecNumber evidence="7">3.1.3.5</ecNumber>
    </recommendedName>
    <alternativeName>
        <fullName evidence="7">Nucleoside 5'-monophosphate phosphohydrolase</fullName>
    </alternativeName>
</protein>
<name>A0A379MUB0_9BACT</name>
<feature type="binding site" evidence="7">
    <location>
        <position position="14"/>
    </location>
    <ligand>
        <name>a divalent metal cation</name>
        <dbReference type="ChEBI" id="CHEBI:60240"/>
    </ligand>
</feature>
<feature type="domain" description="Survival protein SurE-like phosphatase/nucleotidase" evidence="8">
    <location>
        <begin position="9"/>
        <end position="197"/>
    </location>
</feature>
<evidence type="ECO:0000256" key="1">
    <source>
        <dbReference type="ARBA" id="ARBA00000815"/>
    </source>
</evidence>
<dbReference type="GO" id="GO:0004309">
    <property type="term" value="F:exopolyphosphatase activity"/>
    <property type="evidence" value="ECO:0007669"/>
    <property type="project" value="TreeGrafter"/>
</dbReference>
<comment type="catalytic activity">
    <reaction evidence="1 7">
        <text>a ribonucleoside 5'-phosphate + H2O = a ribonucleoside + phosphate</text>
        <dbReference type="Rhea" id="RHEA:12484"/>
        <dbReference type="ChEBI" id="CHEBI:15377"/>
        <dbReference type="ChEBI" id="CHEBI:18254"/>
        <dbReference type="ChEBI" id="CHEBI:43474"/>
        <dbReference type="ChEBI" id="CHEBI:58043"/>
        <dbReference type="EC" id="3.1.3.5"/>
    </reaction>
</comment>
<dbReference type="HAMAP" id="MF_00060">
    <property type="entry name" value="SurE"/>
    <property type="match status" value="1"/>
</dbReference>
<dbReference type="PANTHER" id="PTHR30457">
    <property type="entry name" value="5'-NUCLEOTIDASE SURE"/>
    <property type="match status" value="1"/>
</dbReference>
<evidence type="ECO:0000313" key="10">
    <source>
        <dbReference type="Proteomes" id="UP000255233"/>
    </source>
</evidence>
<organism evidence="9 10">
    <name type="scientific">Rikenella microfusus</name>
    <dbReference type="NCBI Taxonomy" id="28139"/>
    <lineage>
        <taxon>Bacteria</taxon>
        <taxon>Pseudomonadati</taxon>
        <taxon>Bacteroidota</taxon>
        <taxon>Bacteroidia</taxon>
        <taxon>Bacteroidales</taxon>
        <taxon>Rikenellaceae</taxon>
        <taxon>Rikenella</taxon>
    </lineage>
</organism>